<keyword evidence="7" id="KW-0969">Cilium</keyword>
<dbReference type="EMBL" id="VFQX01000033">
    <property type="protein sequence ID" value="KAF0977782.1"/>
    <property type="molecule type" value="Genomic_DNA"/>
</dbReference>
<dbReference type="Pfam" id="PF11527">
    <property type="entry name" value="ARL2_Bind_BART"/>
    <property type="match status" value="1"/>
</dbReference>
<gene>
    <name evidence="12" type="ORF">FDP41_003104</name>
</gene>
<feature type="region of interest" description="Disordered" evidence="10">
    <location>
        <begin position="386"/>
        <end position="526"/>
    </location>
</feature>
<evidence type="ECO:0000256" key="2">
    <source>
        <dbReference type="ARBA" id="ARBA00004496"/>
    </source>
</evidence>
<organism evidence="12 13">
    <name type="scientific">Naegleria fowleri</name>
    <name type="common">Brain eating amoeba</name>
    <dbReference type="NCBI Taxonomy" id="5763"/>
    <lineage>
        <taxon>Eukaryota</taxon>
        <taxon>Discoba</taxon>
        <taxon>Heterolobosea</taxon>
        <taxon>Tetramitia</taxon>
        <taxon>Eutetramitia</taxon>
        <taxon>Vahlkampfiidae</taxon>
        <taxon>Naegleria</taxon>
    </lineage>
</organism>
<comment type="similarity">
    <text evidence="3">Belongs to the CFAP36 family.</text>
</comment>
<dbReference type="OrthoDB" id="272687at2759"/>
<feature type="compositionally biased region" description="Polar residues" evidence="10">
    <location>
        <begin position="500"/>
        <end position="515"/>
    </location>
</feature>
<feature type="region of interest" description="Disordered" evidence="10">
    <location>
        <begin position="321"/>
        <end position="366"/>
    </location>
</feature>
<dbReference type="VEuPathDB" id="AmoebaDB:NF0030940"/>
<evidence type="ECO:0000259" key="11">
    <source>
        <dbReference type="Pfam" id="PF11527"/>
    </source>
</evidence>
<evidence type="ECO:0000256" key="8">
    <source>
        <dbReference type="ARBA" id="ARBA00023273"/>
    </source>
</evidence>
<dbReference type="VEuPathDB" id="AmoebaDB:NfTy_058990"/>
<dbReference type="InterPro" id="IPR038888">
    <property type="entry name" value="CFAP36"/>
</dbReference>
<evidence type="ECO:0000256" key="5">
    <source>
        <dbReference type="ARBA" id="ARBA00022490"/>
    </source>
</evidence>
<evidence type="ECO:0000256" key="3">
    <source>
        <dbReference type="ARBA" id="ARBA00007460"/>
    </source>
</evidence>
<evidence type="ECO:0000256" key="10">
    <source>
        <dbReference type="SAM" id="MobiDB-lite"/>
    </source>
</evidence>
<dbReference type="GO" id="GO:0005930">
    <property type="term" value="C:axoneme"/>
    <property type="evidence" value="ECO:0007669"/>
    <property type="project" value="TreeGrafter"/>
</dbReference>
<evidence type="ECO:0000313" key="12">
    <source>
        <dbReference type="EMBL" id="KAF0977782.1"/>
    </source>
</evidence>
<dbReference type="VEuPathDB" id="AmoebaDB:NF0030920"/>
<name>A0A6A5BST3_NAEFO</name>
<dbReference type="GeneID" id="68110322"/>
<evidence type="ECO:0000313" key="13">
    <source>
        <dbReference type="Proteomes" id="UP000444721"/>
    </source>
</evidence>
<feature type="domain" description="BART" evidence="11">
    <location>
        <begin position="29"/>
        <end position="156"/>
    </location>
</feature>
<evidence type="ECO:0000256" key="4">
    <source>
        <dbReference type="ARBA" id="ARBA00021815"/>
    </source>
</evidence>
<feature type="compositionally biased region" description="Basic and acidic residues" evidence="10">
    <location>
        <begin position="480"/>
        <end position="499"/>
    </location>
</feature>
<dbReference type="RefSeq" id="XP_044562495.1">
    <property type="nucleotide sequence ID" value="XM_044706372.1"/>
</dbReference>
<comment type="subcellular location">
    <subcellularLocation>
        <location evidence="1">Cell projection</location>
        <location evidence="1">Cilium</location>
    </subcellularLocation>
    <subcellularLocation>
        <location evidence="2">Cytoplasm</location>
    </subcellularLocation>
</comment>
<evidence type="ECO:0000256" key="7">
    <source>
        <dbReference type="ARBA" id="ARBA00023069"/>
    </source>
</evidence>
<dbReference type="InterPro" id="IPR003903">
    <property type="entry name" value="UIM_dom"/>
</dbReference>
<dbReference type="VEuPathDB" id="AmoebaDB:FDP41_003104"/>
<sequence>MGFTAPINHPLKQHGNEGHQPVASNMKRHPIIQGLIAFLQSPFWINPIQSFIDENCLYFDGEEENCLELTQVHERFRELIENLLEFLLGEMHVSHEEVCSSVISNRSLHHLAEKFIKVLMAETNDETLGQALEHIMAMDDYLSFRKIMERRNLQLECEALDTLKKKADLQEDDDEELRKALEISKREHDELMKQKKTVEEKEEYDLVIGASLSEHERELAERQRQLEQAELEMAIAISLSLQEEQKRRELEEEEKRNEEVLKKQLQEEESIRKMEEEKERRALEEKLKQLQLLKEEERRLHLEKERQALLLKEAEEKRKREEEERLKLQQQQAEQQMIQIEKPQSKQEDTFKFNFTSSRSEESIKEEMLRIQKERELLQKLMVEREKQKEEEIKNAKSTTETVQNEERKKKKEELKEAKEKLVEKKKQEREEKLKDFKSKLALKKQGSSESISSTTSSLSSISNSSTSSPKNSSDEEDAETRRRLMREALSRRVKEDLLRQSQPQSHEIPNNKPQPKQVLDTDASSHLRSLLQNVVRNLKNEGDDDFVFSETK</sequence>
<keyword evidence="8" id="KW-0966">Cell projection</keyword>
<keyword evidence="13" id="KW-1185">Reference proteome</keyword>
<protein>
    <recommendedName>
        <fullName evidence="4">Cilia- and flagella-associated protein 36</fullName>
    </recommendedName>
    <alternativeName>
        <fullName evidence="9">Coiled-coil domain-containing protein 104</fullName>
    </alternativeName>
</protein>
<dbReference type="SMART" id="SM00726">
    <property type="entry name" value="UIM"/>
    <property type="match status" value="3"/>
</dbReference>
<evidence type="ECO:0000256" key="1">
    <source>
        <dbReference type="ARBA" id="ARBA00004138"/>
    </source>
</evidence>
<dbReference type="Gene3D" id="1.20.1520.10">
    <property type="entry name" value="ADP-ribosylation factor-like 2-binding protein, domain"/>
    <property type="match status" value="1"/>
</dbReference>
<dbReference type="GO" id="GO:0097546">
    <property type="term" value="C:ciliary base"/>
    <property type="evidence" value="ECO:0007669"/>
    <property type="project" value="TreeGrafter"/>
</dbReference>
<evidence type="ECO:0000256" key="9">
    <source>
        <dbReference type="ARBA" id="ARBA00031593"/>
    </source>
</evidence>
<reference evidence="12 13" key="1">
    <citation type="journal article" date="2019" name="Sci. Rep.">
        <title>Nanopore sequencing improves the draft genome of the human pathogenic amoeba Naegleria fowleri.</title>
        <authorList>
            <person name="Liechti N."/>
            <person name="Schurch N."/>
            <person name="Bruggmann R."/>
            <person name="Wittwer M."/>
        </authorList>
    </citation>
    <scope>NUCLEOTIDE SEQUENCE [LARGE SCALE GENOMIC DNA]</scope>
    <source>
        <strain evidence="12 13">ATCC 30894</strain>
    </source>
</reference>
<dbReference type="InterPro" id="IPR042541">
    <property type="entry name" value="BART_sf"/>
</dbReference>
<accession>A0A6A5BST3</accession>
<proteinExistence type="inferred from homology"/>
<dbReference type="PROSITE" id="PS50330">
    <property type="entry name" value="UIM"/>
    <property type="match status" value="1"/>
</dbReference>
<dbReference type="AlphaFoldDB" id="A0A6A5BST3"/>
<dbReference type="PANTHER" id="PTHR21532:SF0">
    <property type="entry name" value="CILIA- AND FLAGELLA-ASSOCIATED PROTEIN 36"/>
    <property type="match status" value="1"/>
</dbReference>
<dbReference type="InterPro" id="IPR023379">
    <property type="entry name" value="BART_dom"/>
</dbReference>
<dbReference type="OMA" id="WNITISE"/>
<comment type="caution">
    <text evidence="12">The sequence shown here is derived from an EMBL/GenBank/DDBJ whole genome shotgun (WGS) entry which is preliminary data.</text>
</comment>
<dbReference type="VEuPathDB" id="AmoebaDB:NF0030930"/>
<feature type="compositionally biased region" description="Basic and acidic residues" evidence="10">
    <location>
        <begin position="405"/>
        <end position="439"/>
    </location>
</feature>
<keyword evidence="6" id="KW-0175">Coiled coil</keyword>
<dbReference type="PANTHER" id="PTHR21532">
    <property type="entry name" value="PHOSPHODIESTERASE HL"/>
    <property type="match status" value="1"/>
</dbReference>
<dbReference type="Proteomes" id="UP000444721">
    <property type="component" value="Unassembled WGS sequence"/>
</dbReference>
<keyword evidence="5" id="KW-0963">Cytoplasm</keyword>
<feature type="compositionally biased region" description="Low complexity" evidence="10">
    <location>
        <begin position="448"/>
        <end position="472"/>
    </location>
</feature>
<evidence type="ECO:0000256" key="6">
    <source>
        <dbReference type="ARBA" id="ARBA00023054"/>
    </source>
</evidence>
<feature type="compositionally biased region" description="Basic and acidic residues" evidence="10">
    <location>
        <begin position="386"/>
        <end position="395"/>
    </location>
</feature>